<dbReference type="GO" id="GO:0006890">
    <property type="term" value="P:retrograde vesicle-mediated transport, Golgi to endoplasmic reticulum"/>
    <property type="evidence" value="ECO:0007669"/>
    <property type="project" value="InterPro"/>
</dbReference>
<dbReference type="PANTHER" id="PTHR13520">
    <property type="entry name" value="RAD50-INTERACTING PROTEIN 1 RINT-1"/>
    <property type="match status" value="1"/>
</dbReference>
<reference evidence="2" key="1">
    <citation type="journal article" date="2016" name="Insect Biochem. Mol. Biol.">
        <title>Multifaceted biological insights from a draft genome sequence of the tobacco hornworm moth, Manduca sexta.</title>
        <authorList>
            <person name="Kanost M.R."/>
            <person name="Arrese E.L."/>
            <person name="Cao X."/>
            <person name="Chen Y.R."/>
            <person name="Chellapilla S."/>
            <person name="Goldsmith M.R."/>
            <person name="Grosse-Wilde E."/>
            <person name="Heckel D.G."/>
            <person name="Herndon N."/>
            <person name="Jiang H."/>
            <person name="Papanicolaou A."/>
            <person name="Qu J."/>
            <person name="Soulages J.L."/>
            <person name="Vogel H."/>
            <person name="Walters J."/>
            <person name="Waterhouse R.M."/>
            <person name="Ahn S.J."/>
            <person name="Almeida F.C."/>
            <person name="An C."/>
            <person name="Aqrawi P."/>
            <person name="Bretschneider A."/>
            <person name="Bryant W.B."/>
            <person name="Bucks S."/>
            <person name="Chao H."/>
            <person name="Chevignon G."/>
            <person name="Christen J.M."/>
            <person name="Clarke D.F."/>
            <person name="Dittmer N.T."/>
            <person name="Ferguson L.C.F."/>
            <person name="Garavelou S."/>
            <person name="Gordon K.H.J."/>
            <person name="Gunaratna R.T."/>
            <person name="Han Y."/>
            <person name="Hauser F."/>
            <person name="He Y."/>
            <person name="Heidel-Fischer H."/>
            <person name="Hirsh A."/>
            <person name="Hu Y."/>
            <person name="Jiang H."/>
            <person name="Kalra D."/>
            <person name="Klinner C."/>
            <person name="Konig C."/>
            <person name="Kovar C."/>
            <person name="Kroll A.R."/>
            <person name="Kuwar S.S."/>
            <person name="Lee S.L."/>
            <person name="Lehman R."/>
            <person name="Li K."/>
            <person name="Li Z."/>
            <person name="Liang H."/>
            <person name="Lovelace S."/>
            <person name="Lu Z."/>
            <person name="Mansfield J.H."/>
            <person name="McCulloch K.J."/>
            <person name="Mathew T."/>
            <person name="Morton B."/>
            <person name="Muzny D.M."/>
            <person name="Neunemann D."/>
            <person name="Ongeri F."/>
            <person name="Pauchet Y."/>
            <person name="Pu L.L."/>
            <person name="Pyrousis I."/>
            <person name="Rao X.J."/>
            <person name="Redding A."/>
            <person name="Roesel C."/>
            <person name="Sanchez-Gracia A."/>
            <person name="Schaack S."/>
            <person name="Shukla A."/>
            <person name="Tetreau G."/>
            <person name="Wang Y."/>
            <person name="Xiong G.H."/>
            <person name="Traut W."/>
            <person name="Walsh T.K."/>
            <person name="Worley K.C."/>
            <person name="Wu D."/>
            <person name="Wu W."/>
            <person name="Wu Y.Q."/>
            <person name="Zhang X."/>
            <person name="Zou Z."/>
            <person name="Zucker H."/>
            <person name="Briscoe A.D."/>
            <person name="Burmester T."/>
            <person name="Clem R.J."/>
            <person name="Feyereisen R."/>
            <person name="Grimmelikhuijzen C.J.P."/>
            <person name="Hamodrakas S.J."/>
            <person name="Hansson B.S."/>
            <person name="Huguet E."/>
            <person name="Jermiin L.S."/>
            <person name="Lan Q."/>
            <person name="Lehman H.K."/>
            <person name="Lorenzen M."/>
            <person name="Merzendorfer H."/>
            <person name="Michalopoulos I."/>
            <person name="Morton D.B."/>
            <person name="Muthukrishnan S."/>
            <person name="Oakeshott J.G."/>
            <person name="Palmer W."/>
            <person name="Park Y."/>
            <person name="Passarelli A.L."/>
            <person name="Rozas J."/>
            <person name="Schwartz L.M."/>
            <person name="Smith W."/>
            <person name="Southgate A."/>
            <person name="Vilcinskas A."/>
            <person name="Vogt R."/>
            <person name="Wang P."/>
            <person name="Werren J."/>
            <person name="Yu X.Q."/>
            <person name="Zhou J.J."/>
            <person name="Brown S.J."/>
            <person name="Scherer S.E."/>
            <person name="Richards S."/>
            <person name="Blissard G.W."/>
        </authorList>
    </citation>
    <scope>NUCLEOTIDE SEQUENCE</scope>
</reference>
<dbReference type="OrthoDB" id="2189254at2759"/>
<dbReference type="GO" id="GO:0006888">
    <property type="term" value="P:endoplasmic reticulum to Golgi vesicle-mediated transport"/>
    <property type="evidence" value="ECO:0007669"/>
    <property type="project" value="InterPro"/>
</dbReference>
<dbReference type="GO" id="GO:0070939">
    <property type="term" value="C:Dsl1/NZR complex"/>
    <property type="evidence" value="ECO:0007669"/>
    <property type="project" value="InterPro"/>
</dbReference>
<dbReference type="Proteomes" id="UP000791440">
    <property type="component" value="Unassembled WGS sequence"/>
</dbReference>
<feature type="region of interest" description="Disordered" evidence="1">
    <location>
        <begin position="543"/>
        <end position="578"/>
    </location>
</feature>
<dbReference type="GO" id="GO:0060628">
    <property type="term" value="P:regulation of ER to Golgi vesicle-mediated transport"/>
    <property type="evidence" value="ECO:0007669"/>
    <property type="project" value="TreeGrafter"/>
</dbReference>
<accession>A0A921YNK6</accession>
<dbReference type="Pfam" id="PF04437">
    <property type="entry name" value="RINT1_TIP1"/>
    <property type="match status" value="1"/>
</dbReference>
<dbReference type="EMBL" id="JH668292">
    <property type="protein sequence ID" value="KAG6442392.1"/>
    <property type="molecule type" value="Genomic_DNA"/>
</dbReference>
<dbReference type="InterPro" id="IPR007528">
    <property type="entry name" value="RINT1_Tip20"/>
</dbReference>
<evidence type="ECO:0008006" key="4">
    <source>
        <dbReference type="Google" id="ProtNLM"/>
    </source>
</evidence>
<evidence type="ECO:0000256" key="1">
    <source>
        <dbReference type="SAM" id="MobiDB-lite"/>
    </source>
</evidence>
<feature type="compositionally biased region" description="Acidic residues" evidence="1">
    <location>
        <begin position="555"/>
        <end position="564"/>
    </location>
</feature>
<dbReference type="PANTHER" id="PTHR13520:SF0">
    <property type="entry name" value="RAD50-INTERACTING PROTEIN 1"/>
    <property type="match status" value="1"/>
</dbReference>
<name>A0A921YNK6_MANSE</name>
<gene>
    <name evidence="2" type="ORF">O3G_MSEX002269</name>
</gene>
<proteinExistence type="predicted"/>
<dbReference type="PROSITE" id="PS51386">
    <property type="entry name" value="RINT1_TIP20"/>
    <property type="match status" value="1"/>
</dbReference>
<evidence type="ECO:0000313" key="3">
    <source>
        <dbReference type="Proteomes" id="UP000791440"/>
    </source>
</evidence>
<evidence type="ECO:0000313" key="2">
    <source>
        <dbReference type="EMBL" id="KAG6442392.1"/>
    </source>
</evidence>
<comment type="caution">
    <text evidence="2">The sequence shown here is derived from an EMBL/GenBank/DDBJ whole genome shotgun (WGS) entry which is preliminary data.</text>
</comment>
<sequence length="851" mass="95984">MMYVINELKKKGNVDEKEKAEIIQDVNNRVGGDINDLVNAYNLENELSLRKKHLVSCLNLANNEVPSKIFSAIRKAISNTNEVENLKARREALDARVETFYNETESLRTELNKRFTAINKLEQALEYMKSYEKIDALSRQMKQCSDDELMVLLYGDLKEMSKVYNKGHRATYIKEYLHYWHNVLKDKITNHYEDVLKQIKWPFVTGSENATPPKEALVKFKNLTRYLFLIQEPEDQTAKPVSEEVTPESNPCLPVKILLRPLKKRFLFHFTGTRQTARIDRPEWFLTQTLTWIKDHQAFVSAHVQPIAEKLDLNNVRAVDEFNAGLIALAAERLYTVLALYHTQVAKGEIVDVDAAFAHAVDETLGFNRELTILIGREENSVLSVLTKAETFVRWLSVEKKYALAKMDETLGNDQWGEPVAAGVGAASGAVLWVPRAADWFVSLLKTIEDRYAALPQPGHRLQFLELQLELIEEWRVRLMQLMNAAVETLTPESFLAARGAQALPAVVNAAHYTRSVLLQRAHSLHYLQLHYYRRQFLHFTHQHHEEDSTSSSSSDDEDSEEQEEIKPKPEGQMEDAMSLNEVEQRAKKMAINAISRRNSHITDPSQIDIDIYTALWLTSSPIANLAVTEPLGVDEDIEVAGVFAEAPALLARVRDAGLAILSEHILLEFKAGLRDYKRQKWHGLVVVEARALSVSAALCGPLGALCMRMRGAGAALAPPLAAALRAHLAAELDHHIYQEVVLESWFNTGGTMQFTHDVKRNLVPAFAPPNKVASQVNQLPKLLEACKLLNLDYDDARRLRTMLAKSAPPGIDGLSCQGIRHITPSEALQILNQRTDLSDATSPTSVMELF</sequence>
<organism evidence="2 3">
    <name type="scientific">Manduca sexta</name>
    <name type="common">Tobacco hawkmoth</name>
    <name type="synonym">Tobacco hornworm</name>
    <dbReference type="NCBI Taxonomy" id="7130"/>
    <lineage>
        <taxon>Eukaryota</taxon>
        <taxon>Metazoa</taxon>
        <taxon>Ecdysozoa</taxon>
        <taxon>Arthropoda</taxon>
        <taxon>Hexapoda</taxon>
        <taxon>Insecta</taxon>
        <taxon>Pterygota</taxon>
        <taxon>Neoptera</taxon>
        <taxon>Endopterygota</taxon>
        <taxon>Lepidoptera</taxon>
        <taxon>Glossata</taxon>
        <taxon>Ditrysia</taxon>
        <taxon>Bombycoidea</taxon>
        <taxon>Sphingidae</taxon>
        <taxon>Sphinginae</taxon>
        <taxon>Sphingini</taxon>
        <taxon>Manduca</taxon>
    </lineage>
</organism>
<dbReference type="AlphaFoldDB" id="A0A921YNK6"/>
<keyword evidence="3" id="KW-1185">Reference proteome</keyword>
<reference evidence="2" key="2">
    <citation type="submission" date="2020-12" db="EMBL/GenBank/DDBJ databases">
        <authorList>
            <person name="Kanost M."/>
        </authorList>
    </citation>
    <scope>NUCLEOTIDE SEQUENCE</scope>
</reference>
<protein>
    <recommendedName>
        <fullName evidence="4">RAD50-interacting protein 1</fullName>
    </recommendedName>
</protein>